<dbReference type="Pfam" id="PF05773">
    <property type="entry name" value="RWD"/>
    <property type="match status" value="1"/>
</dbReference>
<evidence type="ECO:0000256" key="1">
    <source>
        <dbReference type="SAM" id="MobiDB-lite"/>
    </source>
</evidence>
<dbReference type="CDD" id="cd23821">
    <property type="entry name" value="RWD_IMPACT"/>
    <property type="match status" value="1"/>
</dbReference>
<proteinExistence type="predicted"/>
<evidence type="ECO:0000259" key="2">
    <source>
        <dbReference type="PROSITE" id="PS50908"/>
    </source>
</evidence>
<dbReference type="InterPro" id="IPR016135">
    <property type="entry name" value="UBQ-conjugating_enzyme/RWD"/>
</dbReference>
<dbReference type="PANTHER" id="PTHR16301">
    <property type="entry name" value="IMPACT-RELATED"/>
    <property type="match status" value="1"/>
</dbReference>
<reference evidence="3 4" key="1">
    <citation type="submission" date="2015-09" db="EMBL/GenBank/DDBJ databases">
        <title>Draft genome of the scarab beetle Oryctes borbonicus.</title>
        <authorList>
            <person name="Meyer J.M."/>
            <person name="Markov G.V."/>
            <person name="Baskaran P."/>
            <person name="Herrmann M."/>
            <person name="Sommer R.J."/>
            <person name="Roedelsperger C."/>
        </authorList>
    </citation>
    <scope>NUCLEOTIDE SEQUENCE [LARGE SCALE GENOMIC DNA]</scope>
    <source>
        <strain evidence="3">OB123</strain>
        <tissue evidence="3">Whole animal</tissue>
    </source>
</reference>
<dbReference type="InterPro" id="IPR006575">
    <property type="entry name" value="RWD_dom"/>
</dbReference>
<dbReference type="InterPro" id="IPR023582">
    <property type="entry name" value="Impact"/>
</dbReference>
<dbReference type="SUPFAM" id="SSF54495">
    <property type="entry name" value="UBC-like"/>
    <property type="match status" value="1"/>
</dbReference>
<evidence type="ECO:0000313" key="3">
    <source>
        <dbReference type="EMBL" id="KRT83378.1"/>
    </source>
</evidence>
<feature type="region of interest" description="Disordered" evidence="1">
    <location>
        <begin position="111"/>
        <end position="136"/>
    </location>
</feature>
<dbReference type="PROSITE" id="PS50908">
    <property type="entry name" value="RWD"/>
    <property type="match status" value="1"/>
</dbReference>
<dbReference type="GO" id="GO:0005737">
    <property type="term" value="C:cytoplasm"/>
    <property type="evidence" value="ECO:0007669"/>
    <property type="project" value="TreeGrafter"/>
</dbReference>
<gene>
    <name evidence="3" type="ORF">AMK59_4375</name>
</gene>
<dbReference type="AlphaFoldDB" id="A0A0T6B7R5"/>
<feature type="non-terminal residue" evidence="3">
    <location>
        <position position="136"/>
    </location>
</feature>
<dbReference type="Gene3D" id="3.10.110.10">
    <property type="entry name" value="Ubiquitin Conjugating Enzyme"/>
    <property type="match status" value="1"/>
</dbReference>
<comment type="caution">
    <text evidence="3">The sequence shown here is derived from an EMBL/GenBank/DDBJ whole genome shotgun (WGS) entry which is preliminary data.</text>
</comment>
<keyword evidence="4" id="KW-1185">Reference proteome</keyword>
<name>A0A0T6B7R5_9SCAR</name>
<dbReference type="PANTHER" id="PTHR16301:SF25">
    <property type="entry name" value="PROTEIN IMPACT"/>
    <property type="match status" value="1"/>
</dbReference>
<organism evidence="3 4">
    <name type="scientific">Oryctes borbonicus</name>
    <dbReference type="NCBI Taxonomy" id="1629725"/>
    <lineage>
        <taxon>Eukaryota</taxon>
        <taxon>Metazoa</taxon>
        <taxon>Ecdysozoa</taxon>
        <taxon>Arthropoda</taxon>
        <taxon>Hexapoda</taxon>
        <taxon>Insecta</taxon>
        <taxon>Pterygota</taxon>
        <taxon>Neoptera</taxon>
        <taxon>Endopterygota</taxon>
        <taxon>Coleoptera</taxon>
        <taxon>Polyphaga</taxon>
        <taxon>Scarabaeiformia</taxon>
        <taxon>Scarabaeidae</taxon>
        <taxon>Dynastinae</taxon>
        <taxon>Oryctes</taxon>
    </lineage>
</organism>
<dbReference type="EMBL" id="LJIG01009289">
    <property type="protein sequence ID" value="KRT83378.1"/>
    <property type="molecule type" value="Genomic_DNA"/>
</dbReference>
<accession>A0A0T6B7R5</accession>
<dbReference type="Proteomes" id="UP000051574">
    <property type="component" value="Unassembled WGS sequence"/>
</dbReference>
<dbReference type="SMART" id="SM00591">
    <property type="entry name" value="RWD"/>
    <property type="match status" value="1"/>
</dbReference>
<protein>
    <recommendedName>
        <fullName evidence="2">RWD domain-containing protein</fullName>
    </recommendedName>
</protein>
<feature type="domain" description="RWD" evidence="2">
    <location>
        <begin position="13"/>
        <end position="108"/>
    </location>
</feature>
<dbReference type="GO" id="GO:0140469">
    <property type="term" value="P:GCN2-mediated signaling"/>
    <property type="evidence" value="ECO:0007669"/>
    <property type="project" value="TreeGrafter"/>
</dbReference>
<sequence length="136" mass="15790">MCYDMDNLTQQKDEIEALSSIYGSDWKEESDSGCFFSIEVDDNVKLFITLNPEYPSNSPPSYQLLAPSLDRRTKQKIGNSFEQIYLENIGAPVIFQWIECLREIIGDFKEEHEKETASVETQPKDNHEKEDKNKMD</sequence>
<dbReference type="OrthoDB" id="69641at2759"/>
<evidence type="ECO:0000313" key="4">
    <source>
        <dbReference type="Proteomes" id="UP000051574"/>
    </source>
</evidence>
<dbReference type="GO" id="GO:0006446">
    <property type="term" value="P:regulation of translational initiation"/>
    <property type="evidence" value="ECO:0007669"/>
    <property type="project" value="TreeGrafter"/>
</dbReference>